<accession>N1M7I3</accession>
<dbReference type="Proteomes" id="UP001163947">
    <property type="component" value="Chromosome"/>
</dbReference>
<proteinExistence type="predicted"/>
<dbReference type="RefSeq" id="WP_006941017.1">
    <property type="nucleotide sequence ID" value="NZ_BAAAYP010000012.1"/>
</dbReference>
<dbReference type="EMBL" id="CP106982">
    <property type="protein sequence ID" value="UYF92091.1"/>
    <property type="molecule type" value="Genomic_DNA"/>
</dbReference>
<sequence>MRNTVITAISAEGAELDEARLATVSGGRACEDRSSKTIDMSTGAVGTDQDF</sequence>
<keyword evidence="3" id="KW-1185">Reference proteome</keyword>
<dbReference type="Proteomes" id="UP000325466">
    <property type="component" value="Unassembled WGS sequence"/>
</dbReference>
<reference evidence="1 3" key="1">
    <citation type="journal article" date="2018" name="Biodegradation">
        <title>1,4-Dioxane degradation characteristics of Rhodococcus aetherivorans JCM 14343.</title>
        <authorList>
            <person name="Inoue D."/>
            <person name="Tsunoda T."/>
            <person name="Yamamoto N."/>
            <person name="Ike M."/>
            <person name="Sei K."/>
        </authorList>
    </citation>
    <scope>NUCLEOTIDE SEQUENCE [LARGE SCALE GENOMIC DNA]</scope>
    <source>
        <strain evidence="1 3">JCM 14343</strain>
    </source>
</reference>
<dbReference type="AlphaFoldDB" id="N1M7I3"/>
<accession>A0A5M3YKS4</accession>
<dbReference type="GeneID" id="83622033"/>
<organism evidence="2 4">
    <name type="scientific">Rhodococcus aetherivorans</name>
    <dbReference type="NCBI Taxonomy" id="191292"/>
    <lineage>
        <taxon>Bacteria</taxon>
        <taxon>Bacillati</taxon>
        <taxon>Actinomycetota</taxon>
        <taxon>Actinomycetes</taxon>
        <taxon>Mycobacteriales</taxon>
        <taxon>Nocardiaceae</taxon>
        <taxon>Rhodococcus</taxon>
    </lineage>
</organism>
<evidence type="ECO:0000313" key="2">
    <source>
        <dbReference type="EMBL" id="UYF92091.1"/>
    </source>
</evidence>
<name>N1M7I3_9NOCA</name>
<evidence type="ECO:0000313" key="3">
    <source>
        <dbReference type="Proteomes" id="UP000325466"/>
    </source>
</evidence>
<reference evidence="2" key="3">
    <citation type="submission" date="2022-09" db="EMBL/GenBank/DDBJ databases">
        <title>The genome sequence of Rhodococcus aetherivorans N1.</title>
        <authorList>
            <person name="Jiang W."/>
        </authorList>
    </citation>
    <scope>NUCLEOTIDE SEQUENCE</scope>
    <source>
        <strain evidence="2">N1</strain>
    </source>
</reference>
<dbReference type="EMBL" id="BLAH01000199">
    <property type="protein sequence ID" value="GES40481.1"/>
    <property type="molecule type" value="Genomic_DNA"/>
</dbReference>
<evidence type="ECO:0000313" key="1">
    <source>
        <dbReference type="EMBL" id="GES40481.1"/>
    </source>
</evidence>
<reference evidence="1" key="2">
    <citation type="submission" date="2019-10" db="EMBL/GenBank/DDBJ databases">
        <title>Draft genome sequence of Rhodococcus aetherivorans JCM 14343.</title>
        <authorList>
            <person name="Inoue D."/>
            <person name="Nakazawa M."/>
            <person name="Yamamoto N."/>
            <person name="Sei K."/>
            <person name="Ike M."/>
        </authorList>
    </citation>
    <scope>NUCLEOTIDE SEQUENCE</scope>
    <source>
        <strain evidence="1">JCM 14343</strain>
    </source>
</reference>
<protein>
    <submittedName>
        <fullName evidence="2">ATP-grasp target RiPP</fullName>
    </submittedName>
</protein>
<dbReference type="NCBIfam" id="TIGR04497">
    <property type="entry name" value="GRASP_targ_2"/>
    <property type="match status" value="1"/>
</dbReference>
<evidence type="ECO:0000313" key="4">
    <source>
        <dbReference type="Proteomes" id="UP001163947"/>
    </source>
</evidence>
<gene>
    <name evidence="2" type="ORF">OCS65_16410</name>
    <name evidence="1" type="ORF">RAJCM14343_5771</name>
</gene>
<dbReference type="InterPro" id="IPR030988">
    <property type="entry name" value="GRASP_targ_2_Rhodococcus"/>
</dbReference>